<gene>
    <name evidence="2" type="ORF">SDC9_128001</name>
</gene>
<keyword evidence="1" id="KW-0812">Transmembrane</keyword>
<comment type="caution">
    <text evidence="2">The sequence shown here is derived from an EMBL/GenBank/DDBJ whole genome shotgun (WGS) entry which is preliminary data.</text>
</comment>
<feature type="transmembrane region" description="Helical" evidence="1">
    <location>
        <begin position="74"/>
        <end position="92"/>
    </location>
</feature>
<protein>
    <submittedName>
        <fullName evidence="2">Uncharacterized protein</fullName>
    </submittedName>
</protein>
<evidence type="ECO:0000313" key="2">
    <source>
        <dbReference type="EMBL" id="MPM80950.1"/>
    </source>
</evidence>
<organism evidence="2">
    <name type="scientific">bioreactor metagenome</name>
    <dbReference type="NCBI Taxonomy" id="1076179"/>
    <lineage>
        <taxon>unclassified sequences</taxon>
        <taxon>metagenomes</taxon>
        <taxon>ecological metagenomes</taxon>
    </lineage>
</organism>
<evidence type="ECO:0000256" key="1">
    <source>
        <dbReference type="SAM" id="Phobius"/>
    </source>
</evidence>
<proteinExistence type="predicted"/>
<feature type="transmembrane region" description="Helical" evidence="1">
    <location>
        <begin position="98"/>
        <end position="120"/>
    </location>
</feature>
<dbReference type="Gene3D" id="1.10.1760.20">
    <property type="match status" value="1"/>
</dbReference>
<accession>A0A645CUW7</accession>
<dbReference type="EMBL" id="VSSQ01030421">
    <property type="protein sequence ID" value="MPM80950.1"/>
    <property type="molecule type" value="Genomic_DNA"/>
</dbReference>
<feature type="transmembrane region" description="Helical" evidence="1">
    <location>
        <begin position="40"/>
        <end position="67"/>
    </location>
</feature>
<feature type="transmembrane region" description="Helical" evidence="1">
    <location>
        <begin position="132"/>
        <end position="152"/>
    </location>
</feature>
<dbReference type="AlphaFoldDB" id="A0A645CUW7"/>
<keyword evidence="1" id="KW-0472">Membrane</keyword>
<keyword evidence="1" id="KW-1133">Transmembrane helix</keyword>
<name>A0A645CUW7_9ZZZZ</name>
<sequence>MSTSKRVAICGLMSALCIVSLSLSAMIPTLKLTSLVLSGLFIAATVMQTGMAAAFCVYTATSLIAFFLLPVKTVSVLFILFFGLYSLLLPLIGKMKNILNRIIFKYAYLNIIILISVFFLKQFFRLQIPQEFAKIIMMYLALIALFTIYDYLITRLTVYFISKFFKHIKTDI</sequence>
<reference evidence="2" key="1">
    <citation type="submission" date="2019-08" db="EMBL/GenBank/DDBJ databases">
        <authorList>
            <person name="Kucharzyk K."/>
            <person name="Murdoch R.W."/>
            <person name="Higgins S."/>
            <person name="Loffler F."/>
        </authorList>
    </citation>
    <scope>NUCLEOTIDE SEQUENCE</scope>
</reference>